<dbReference type="OrthoDB" id="7775962at2"/>
<evidence type="ECO:0000313" key="1">
    <source>
        <dbReference type="EMBL" id="SMO99932.1"/>
    </source>
</evidence>
<dbReference type="EMBL" id="FXTK01000052">
    <property type="protein sequence ID" value="SMO99932.1"/>
    <property type="molecule type" value="Genomic_DNA"/>
</dbReference>
<evidence type="ECO:0000313" key="2">
    <source>
        <dbReference type="Proteomes" id="UP000319014"/>
    </source>
</evidence>
<sequence>MGDWWARVQTFAEIESADDWTVLRNGLVVGRVFKDVTQHNRAETWRWSVITVPPANRYAETLAQALDEVRARASDKWGHPPYSWKTLA</sequence>
<gene>
    <name evidence="1" type="ORF">SAMN06265221_15210</name>
</gene>
<name>A0A521FUX7_9RHOB</name>
<protein>
    <submittedName>
        <fullName evidence="1">Uncharacterized protein</fullName>
    </submittedName>
</protein>
<reference evidence="1 2" key="1">
    <citation type="submission" date="2017-05" db="EMBL/GenBank/DDBJ databases">
        <authorList>
            <person name="Varghese N."/>
            <person name="Submissions S."/>
        </authorList>
    </citation>
    <scope>NUCLEOTIDE SEQUENCE [LARGE SCALE GENOMIC DNA]</scope>
    <source>
        <strain evidence="1 2">DSM 100094</strain>
    </source>
</reference>
<accession>A0A521FUX7</accession>
<dbReference type="Proteomes" id="UP000319014">
    <property type="component" value="Unassembled WGS sequence"/>
</dbReference>
<dbReference type="RefSeq" id="WP_142665130.1">
    <property type="nucleotide sequence ID" value="NZ_FXTK01000052.1"/>
</dbReference>
<organism evidence="1 2">
    <name type="scientific">Paracoccus laeviglucosivorans</name>
    <dbReference type="NCBI Taxonomy" id="1197861"/>
    <lineage>
        <taxon>Bacteria</taxon>
        <taxon>Pseudomonadati</taxon>
        <taxon>Pseudomonadota</taxon>
        <taxon>Alphaproteobacteria</taxon>
        <taxon>Rhodobacterales</taxon>
        <taxon>Paracoccaceae</taxon>
        <taxon>Paracoccus</taxon>
    </lineage>
</organism>
<keyword evidence="2" id="KW-1185">Reference proteome</keyword>
<dbReference type="AlphaFoldDB" id="A0A521FUX7"/>
<proteinExistence type="predicted"/>